<proteinExistence type="predicted"/>
<dbReference type="EMBL" id="JAMZIH010000209">
    <property type="protein sequence ID" value="KAJ1679728.1"/>
    <property type="molecule type" value="Genomic_DNA"/>
</dbReference>
<protein>
    <submittedName>
        <fullName evidence="1">DNA polymerase epsilon catalytic subunit</fullName>
        <ecNumber evidence="1">2.7.7.7</ecNumber>
    </submittedName>
</protein>
<sequence length="1771" mass="198653">MYPNIILTNRLQPDSIVSDTVCATCDFNVSGKQCDRRMPWLWRGEFYPAQRNEVNMIRSQLESEMFPPKNPADLAKLRKSGGTDRSLMRTYTELSPDERAKLLRKRVSEYSRKVYHRLRDTQVQERTAVVCQRENPFYINTVRNFRDRRYIYKGLLKKEKKKLDTAFASGDQTLVSQGKKLVVLYDSLQLAHKCILNSFYGYVMRKQARWHSLEMAGVVCLTGSRIIQMARSRIDQLGRPLELDTDGIWCALPGIFPENYKFELKDGKGTFGISYPCTMLNHLVHDQFTNHQYQDLVDKDTFEYSMRSENSIFFEVDGPYKAMILPSSLEEDKLLKKRYAVFNDDGSLAELKGFEIKRRGELKLIKIFQSQIFGVFLEGKTLEECYAAVAKVANQWLDILFSRAVSLPEHELFDLITENRSMSKALESYGSQKSTAICTARRLAEFLGDQMVKDKGLACKFIISDKPHGLPVSERAIPVAIFSAEDSIKATYLRRWLKDPKLKDFDVRNILDWNYYLERFGSVIQKLITIPAAMQKVRNPVPRIKHPEWLVRKLRNMDDKSKQFRLTGMFKKVTRDEYLRESEDRARKVEVAGDIEDGVGGLVEAGDGKELTRVHRGVCRVSANARKRKRSGGGCDRDGEGEMAAATGEDSLTEAQQIEEAIRTLDERMPLISEDYARWLEVQKRKWVLQRQLRQLRKSQQQRAAKGGEGGVRTLSYPHAGGARDLSKFFSRAGHGSTGASSPWHVLQITETSTPGQLQAWVMILNQLHTVQITVPRTFYVSSSVPNDRTDSIPYLEDAKGMILPRVAHQTAAQYLYKCTVSESVFTEHQQEWASFFSHPSVVGVYETHISPLQRALINLGAMVQHHRRAPNFGGSSSNGGAAYSSDSSVHLDNLERFTPKSSQEGDAYQQTCVNGVKYIYLYHASARDGRQLFGLITTPNARGRVFVVDANARHLQMPNLEKLYEAKAREHKAQLKATTVSGSEIREAFEYPSAITFTATPYSTATAAYRAINTELSRYASERRGATFVVYHSPKPSSTMISTNLRVLGEFPHIAMPFHAADGQLAPLDWQRQAIKRMMGHYFHVAAWVQDRVELAKYANVPVGNLPADLPPMFLADIVFARRLVQAKHVLWWSSASRPDLGGREGDESEAAGLDLAELLDDISDGVAKKSKLALAGWKRRVETNSPGSYDTLCVDLDIQGLAVGTVVQAPHVNELEGTSGLGKFGAPAAAAAADDAEGRTAAVASIPLGDGAVPESIFQNLRSLLRGWCVQVAETNNRYAIMLAEHFYRWLTHPGSMLYDPSLVKLVRGLMAKVLMQLRAQVRKLGSKVVHCNSERLTIATSMKTVDAASAYVKYLVKTLAGQPVFEQISLVPVNYWLRLLWMDTCNFGGVAQPATAVASSESGSQGGSNEGSITTEPRVEMMWRIKEYLPPVTHQHFDSIVAQFTYELYQFSQETKSVIRSADDDDSKGNGGGDDVGGREEEEAMDPGPGSPGGLADDEPNPDNAGDNGGSGRGNDSARKLTKSKLWTMRNTFYRTLITQRFTRLLLDLVPRIQEACSPGHLPEEGSEEARFPPLPGIIPELHTGDAALEFVKAVVAVLSLESDAEFHVRILRRNLLSLLNVGEFSQMAFFQNPCQRLVLPQVVCDYCNYCRDVDFCQDADLSRPSATKGGENCGGSQVWSCVCCGQPYNRTVIEERLVQIAQQLVLAFQLQDLKCLKCRMVKQDNLNRHCQHCSGEFANQVPRSAMVRKLRIFASVAKYFRMPILNE</sequence>
<organism evidence="1 2">
    <name type="scientific">Spiromyces aspiralis</name>
    <dbReference type="NCBI Taxonomy" id="68401"/>
    <lineage>
        <taxon>Eukaryota</taxon>
        <taxon>Fungi</taxon>
        <taxon>Fungi incertae sedis</taxon>
        <taxon>Zoopagomycota</taxon>
        <taxon>Kickxellomycotina</taxon>
        <taxon>Kickxellomycetes</taxon>
        <taxon>Kickxellales</taxon>
        <taxon>Kickxellaceae</taxon>
        <taxon>Spiromyces</taxon>
    </lineage>
</organism>
<keyword evidence="2" id="KW-1185">Reference proteome</keyword>
<keyword evidence="1" id="KW-0548">Nucleotidyltransferase</keyword>
<keyword evidence="1" id="KW-0808">Transferase</keyword>
<name>A0ACC1HVF6_9FUNG</name>
<feature type="non-terminal residue" evidence="1">
    <location>
        <position position="1771"/>
    </location>
</feature>
<gene>
    <name evidence="1" type="primary">POL2_1</name>
    <name evidence="1" type="ORF">EV182_001446</name>
</gene>
<evidence type="ECO:0000313" key="1">
    <source>
        <dbReference type="EMBL" id="KAJ1679728.1"/>
    </source>
</evidence>
<reference evidence="1" key="1">
    <citation type="submission" date="2022-06" db="EMBL/GenBank/DDBJ databases">
        <title>Phylogenomic reconstructions and comparative analyses of Kickxellomycotina fungi.</title>
        <authorList>
            <person name="Reynolds N.K."/>
            <person name="Stajich J.E."/>
            <person name="Barry K."/>
            <person name="Grigoriev I.V."/>
            <person name="Crous P."/>
            <person name="Smith M.E."/>
        </authorList>
    </citation>
    <scope>NUCLEOTIDE SEQUENCE</scope>
    <source>
        <strain evidence="1">RSA 2271</strain>
    </source>
</reference>
<comment type="caution">
    <text evidence="1">The sequence shown here is derived from an EMBL/GenBank/DDBJ whole genome shotgun (WGS) entry which is preliminary data.</text>
</comment>
<dbReference type="EC" id="2.7.7.7" evidence="1"/>
<evidence type="ECO:0000313" key="2">
    <source>
        <dbReference type="Proteomes" id="UP001145114"/>
    </source>
</evidence>
<accession>A0ACC1HVF6</accession>
<dbReference type="Proteomes" id="UP001145114">
    <property type="component" value="Unassembled WGS sequence"/>
</dbReference>